<feature type="active site" description="Proton acceptor" evidence="2">
    <location>
        <position position="193"/>
    </location>
</feature>
<dbReference type="GO" id="GO:0030170">
    <property type="term" value="F:pyridoxal phosphate binding"/>
    <property type="evidence" value="ECO:0007669"/>
    <property type="project" value="TreeGrafter"/>
</dbReference>
<dbReference type="Gene3D" id="3.90.1150.10">
    <property type="entry name" value="Aspartate Aminotransferase, domain 1"/>
    <property type="match status" value="1"/>
</dbReference>
<dbReference type="InterPro" id="IPR000653">
    <property type="entry name" value="DegT/StrS_aminotransferase"/>
</dbReference>
<keyword evidence="5" id="KW-0808">Transferase</keyword>
<reference evidence="5" key="1">
    <citation type="journal article" date="2014" name="Int. J. Syst. Evol. Microbiol.">
        <title>Complete genome sequence of Corynebacterium casei LMG S-19264T (=DSM 44701T), isolated from a smear-ripened cheese.</title>
        <authorList>
            <consortium name="US DOE Joint Genome Institute (JGI-PGF)"/>
            <person name="Walter F."/>
            <person name="Albersmeier A."/>
            <person name="Kalinowski J."/>
            <person name="Ruckert C."/>
        </authorList>
    </citation>
    <scope>NUCLEOTIDE SEQUENCE</scope>
    <source>
        <strain evidence="5">CGMCC 4.7679</strain>
    </source>
</reference>
<feature type="modified residue" description="N6-(pyridoxal phosphate)lysine" evidence="3">
    <location>
        <position position="193"/>
    </location>
</feature>
<accession>A0A8H9MD78</accession>
<dbReference type="InterPro" id="IPR015422">
    <property type="entry name" value="PyrdxlP-dep_Trfase_small"/>
</dbReference>
<protein>
    <submittedName>
        <fullName evidence="5">Aminotransferase DegT</fullName>
    </submittedName>
</protein>
<dbReference type="EMBL" id="BNAV01000004">
    <property type="protein sequence ID" value="GHF60174.1"/>
    <property type="molecule type" value="Genomic_DNA"/>
</dbReference>
<keyword evidence="6" id="KW-1185">Reference proteome</keyword>
<comment type="similarity">
    <text evidence="4">Belongs to the DegT/DnrJ/EryC1 family.</text>
</comment>
<dbReference type="SUPFAM" id="SSF53383">
    <property type="entry name" value="PLP-dependent transferases"/>
    <property type="match status" value="1"/>
</dbReference>
<name>A0A8H9MD78_9PSEU</name>
<evidence type="ECO:0000256" key="3">
    <source>
        <dbReference type="PIRSR" id="PIRSR000390-2"/>
    </source>
</evidence>
<dbReference type="Proteomes" id="UP000658656">
    <property type="component" value="Unassembled WGS sequence"/>
</dbReference>
<keyword evidence="5" id="KW-0032">Aminotransferase</keyword>
<sequence length="379" mass="40459">MIPLVEPVLGERERRYVMEAFDTGYVSSVGPFVDRFEREFADAVSVPHAVACSSGTAALHVAMRLAGAGPGSVVAAPTFTFIASVNAIQYTGADIWLVDSEPGTWNMDTQLIRDEVVRRARLGRRIPDIVEVVHVLGHPADIEPVLELKERFGIAVVEDAAEALGATWRTGPLGGRQVGSVGDFGCFSFNGNKTITTGGGGMIVGADAQAARRAKSLTTQAREPGVEYWHEEVGYNYRLTNLAAALGTAQLEELPGILRAKHDIAGRYDEWLGGTAVSCSPHAPWADPSYWMYSVLLPAGGPAPRQATEALLAEGVQTRPLWPPVHAQKPYVGCLRIGGDVAESVYARGLSLPSSSNLTSADQKHVVRALTGMAESWAG</sequence>
<comment type="caution">
    <text evidence="5">The sequence shown here is derived from an EMBL/GenBank/DDBJ whole genome shotgun (WGS) entry which is preliminary data.</text>
</comment>
<evidence type="ECO:0000256" key="1">
    <source>
        <dbReference type="ARBA" id="ARBA00023194"/>
    </source>
</evidence>
<keyword evidence="3 4" id="KW-0663">Pyridoxal phosphate</keyword>
<evidence type="ECO:0000256" key="4">
    <source>
        <dbReference type="RuleBase" id="RU004508"/>
    </source>
</evidence>
<dbReference type="GO" id="GO:0017000">
    <property type="term" value="P:antibiotic biosynthetic process"/>
    <property type="evidence" value="ECO:0007669"/>
    <property type="project" value="UniProtKB-KW"/>
</dbReference>
<dbReference type="Pfam" id="PF01041">
    <property type="entry name" value="DegT_DnrJ_EryC1"/>
    <property type="match status" value="1"/>
</dbReference>
<dbReference type="GO" id="GO:0008483">
    <property type="term" value="F:transaminase activity"/>
    <property type="evidence" value="ECO:0007669"/>
    <property type="project" value="UniProtKB-KW"/>
</dbReference>
<dbReference type="PIRSF" id="PIRSF000390">
    <property type="entry name" value="PLP_StrS"/>
    <property type="match status" value="1"/>
</dbReference>
<dbReference type="RefSeq" id="WP_145935377.1">
    <property type="nucleotide sequence ID" value="NZ_BNAV01000004.1"/>
</dbReference>
<evidence type="ECO:0000313" key="6">
    <source>
        <dbReference type="Proteomes" id="UP000658656"/>
    </source>
</evidence>
<proteinExistence type="inferred from homology"/>
<dbReference type="InterPro" id="IPR015424">
    <property type="entry name" value="PyrdxlP-dep_Trfase"/>
</dbReference>
<dbReference type="PANTHER" id="PTHR30244:SF30">
    <property type="entry name" value="BLR5990 PROTEIN"/>
    <property type="match status" value="1"/>
</dbReference>
<evidence type="ECO:0000256" key="2">
    <source>
        <dbReference type="PIRSR" id="PIRSR000390-1"/>
    </source>
</evidence>
<organism evidence="5 6">
    <name type="scientific">Amycolatopsis bartoniae</name>
    <dbReference type="NCBI Taxonomy" id="941986"/>
    <lineage>
        <taxon>Bacteria</taxon>
        <taxon>Bacillati</taxon>
        <taxon>Actinomycetota</taxon>
        <taxon>Actinomycetes</taxon>
        <taxon>Pseudonocardiales</taxon>
        <taxon>Pseudonocardiaceae</taxon>
        <taxon>Amycolatopsis</taxon>
    </lineage>
</organism>
<dbReference type="InterPro" id="IPR015421">
    <property type="entry name" value="PyrdxlP-dep_Trfase_major"/>
</dbReference>
<keyword evidence="1" id="KW-0045">Antibiotic biosynthesis</keyword>
<reference evidence="5" key="2">
    <citation type="submission" date="2020-09" db="EMBL/GenBank/DDBJ databases">
        <authorList>
            <person name="Sun Q."/>
            <person name="Zhou Y."/>
        </authorList>
    </citation>
    <scope>NUCLEOTIDE SEQUENCE</scope>
    <source>
        <strain evidence="5">CGMCC 4.7679</strain>
    </source>
</reference>
<dbReference type="CDD" id="cd00616">
    <property type="entry name" value="AHBA_syn"/>
    <property type="match status" value="1"/>
</dbReference>
<dbReference type="GO" id="GO:0000271">
    <property type="term" value="P:polysaccharide biosynthetic process"/>
    <property type="evidence" value="ECO:0007669"/>
    <property type="project" value="TreeGrafter"/>
</dbReference>
<dbReference type="OrthoDB" id="5342089at2"/>
<gene>
    <name evidence="5" type="ORF">GCM10017566_37260</name>
</gene>
<dbReference type="Gene3D" id="3.40.640.10">
    <property type="entry name" value="Type I PLP-dependent aspartate aminotransferase-like (Major domain)"/>
    <property type="match status" value="1"/>
</dbReference>
<dbReference type="PANTHER" id="PTHR30244">
    <property type="entry name" value="TRANSAMINASE"/>
    <property type="match status" value="1"/>
</dbReference>
<dbReference type="AlphaFoldDB" id="A0A8H9MD78"/>
<evidence type="ECO:0000313" key="5">
    <source>
        <dbReference type="EMBL" id="GHF60174.1"/>
    </source>
</evidence>